<evidence type="ECO:0000313" key="2">
    <source>
        <dbReference type="EMBL" id="KMZ67442.1"/>
    </source>
</evidence>
<dbReference type="Proteomes" id="UP000036987">
    <property type="component" value="Unassembled WGS sequence"/>
</dbReference>
<gene>
    <name evidence="2" type="ORF">ZOSMA_268G00110</name>
</gene>
<keyword evidence="3" id="KW-1185">Reference proteome</keyword>
<sequence>MLNQNRPTQMQWQLNQQEVIAPDEDMKVSQHEIEPEEELEVTDEIPDDNNDEIPDDMPLSVYMPKVRKGKGKPLKNQVQVRMIF</sequence>
<comment type="caution">
    <text evidence="2">The sequence shown here is derived from an EMBL/GenBank/DDBJ whole genome shotgun (WGS) entry which is preliminary data.</text>
</comment>
<protein>
    <submittedName>
        <fullName evidence="2">Uncharacterized protein</fullName>
    </submittedName>
</protein>
<evidence type="ECO:0000256" key="1">
    <source>
        <dbReference type="SAM" id="MobiDB-lite"/>
    </source>
</evidence>
<organism evidence="2 3">
    <name type="scientific">Zostera marina</name>
    <name type="common">Eelgrass</name>
    <dbReference type="NCBI Taxonomy" id="29655"/>
    <lineage>
        <taxon>Eukaryota</taxon>
        <taxon>Viridiplantae</taxon>
        <taxon>Streptophyta</taxon>
        <taxon>Embryophyta</taxon>
        <taxon>Tracheophyta</taxon>
        <taxon>Spermatophyta</taxon>
        <taxon>Magnoliopsida</taxon>
        <taxon>Liliopsida</taxon>
        <taxon>Zosteraceae</taxon>
        <taxon>Zostera</taxon>
    </lineage>
</organism>
<proteinExistence type="predicted"/>
<feature type="compositionally biased region" description="Acidic residues" evidence="1">
    <location>
        <begin position="34"/>
        <end position="55"/>
    </location>
</feature>
<dbReference type="AlphaFoldDB" id="A0A0K9PGT0"/>
<reference evidence="3" key="1">
    <citation type="journal article" date="2016" name="Nature">
        <title>The genome of the seagrass Zostera marina reveals angiosperm adaptation to the sea.</title>
        <authorList>
            <person name="Olsen J.L."/>
            <person name="Rouze P."/>
            <person name="Verhelst B."/>
            <person name="Lin Y.-C."/>
            <person name="Bayer T."/>
            <person name="Collen J."/>
            <person name="Dattolo E."/>
            <person name="De Paoli E."/>
            <person name="Dittami S."/>
            <person name="Maumus F."/>
            <person name="Michel G."/>
            <person name="Kersting A."/>
            <person name="Lauritano C."/>
            <person name="Lohaus R."/>
            <person name="Toepel M."/>
            <person name="Tonon T."/>
            <person name="Vanneste K."/>
            <person name="Amirebrahimi M."/>
            <person name="Brakel J."/>
            <person name="Bostroem C."/>
            <person name="Chovatia M."/>
            <person name="Grimwood J."/>
            <person name="Jenkins J.W."/>
            <person name="Jueterbock A."/>
            <person name="Mraz A."/>
            <person name="Stam W.T."/>
            <person name="Tice H."/>
            <person name="Bornberg-Bauer E."/>
            <person name="Green P.J."/>
            <person name="Pearson G.A."/>
            <person name="Procaccini G."/>
            <person name="Duarte C.M."/>
            <person name="Schmutz J."/>
            <person name="Reusch T.B.H."/>
            <person name="Van de Peer Y."/>
        </authorList>
    </citation>
    <scope>NUCLEOTIDE SEQUENCE [LARGE SCALE GENOMIC DNA]</scope>
    <source>
        <strain evidence="3">cv. Finnish</strain>
    </source>
</reference>
<accession>A0A0K9PGT0</accession>
<dbReference type="EMBL" id="LFYR01000911">
    <property type="protein sequence ID" value="KMZ67442.1"/>
    <property type="molecule type" value="Genomic_DNA"/>
</dbReference>
<name>A0A0K9PGT0_ZOSMR</name>
<evidence type="ECO:0000313" key="3">
    <source>
        <dbReference type="Proteomes" id="UP000036987"/>
    </source>
</evidence>
<feature type="region of interest" description="Disordered" evidence="1">
    <location>
        <begin position="33"/>
        <end position="57"/>
    </location>
</feature>